<evidence type="ECO:0000256" key="2">
    <source>
        <dbReference type="ARBA" id="ARBA00023043"/>
    </source>
</evidence>
<reference evidence="5 6" key="1">
    <citation type="journal article" date="2018" name="Environ. Microbiol.">
        <title>Isolation and genomic characterization of Novimethylophilus kurashikiensis gen. nov. sp. nov., a new lanthanide-dependent methylotrophic species of Methylophilaceae.</title>
        <authorList>
            <person name="Lv H."/>
            <person name="Sahin N."/>
            <person name="Tani A."/>
        </authorList>
    </citation>
    <scope>NUCLEOTIDE SEQUENCE [LARGE SCALE GENOMIC DNA]</scope>
    <source>
        <strain evidence="5 6">La2-4</strain>
    </source>
</reference>
<feature type="repeat" description="ANK" evidence="3">
    <location>
        <begin position="57"/>
        <end position="89"/>
    </location>
</feature>
<evidence type="ECO:0000256" key="3">
    <source>
        <dbReference type="PROSITE-ProRule" id="PRU00023"/>
    </source>
</evidence>
<keyword evidence="6" id="KW-1185">Reference proteome</keyword>
<dbReference type="PROSITE" id="PS50297">
    <property type="entry name" value="ANK_REP_REGION"/>
    <property type="match status" value="1"/>
</dbReference>
<evidence type="ECO:0000313" key="5">
    <source>
        <dbReference type="EMBL" id="GBG15836.1"/>
    </source>
</evidence>
<gene>
    <name evidence="5" type="ORF">NMK_3448</name>
</gene>
<dbReference type="SMART" id="SM00248">
    <property type="entry name" value="ANK"/>
    <property type="match status" value="3"/>
</dbReference>
<name>A0A2R5FCA6_9PROT</name>
<dbReference type="InterPro" id="IPR002110">
    <property type="entry name" value="Ankyrin_rpt"/>
</dbReference>
<dbReference type="Proteomes" id="UP000245081">
    <property type="component" value="Unassembled WGS sequence"/>
</dbReference>
<feature type="chain" id="PRO_5015349371" evidence="4">
    <location>
        <begin position="22"/>
        <end position="160"/>
    </location>
</feature>
<keyword evidence="2 3" id="KW-0040">ANK repeat</keyword>
<accession>A0A2R5FCA6</accession>
<dbReference type="Pfam" id="PF12796">
    <property type="entry name" value="Ank_2"/>
    <property type="match status" value="1"/>
</dbReference>
<dbReference type="InterPro" id="IPR036770">
    <property type="entry name" value="Ankyrin_rpt-contain_sf"/>
</dbReference>
<dbReference type="EMBL" id="BDOQ01000021">
    <property type="protein sequence ID" value="GBG15836.1"/>
    <property type="molecule type" value="Genomic_DNA"/>
</dbReference>
<feature type="signal peptide" evidence="4">
    <location>
        <begin position="1"/>
        <end position="21"/>
    </location>
</feature>
<organism evidence="5 6">
    <name type="scientific">Novimethylophilus kurashikiensis</name>
    <dbReference type="NCBI Taxonomy" id="1825523"/>
    <lineage>
        <taxon>Bacteria</taxon>
        <taxon>Pseudomonadati</taxon>
        <taxon>Pseudomonadota</taxon>
        <taxon>Betaproteobacteria</taxon>
        <taxon>Nitrosomonadales</taxon>
        <taxon>Methylophilaceae</taxon>
        <taxon>Novimethylophilus</taxon>
    </lineage>
</organism>
<dbReference type="PROSITE" id="PS50088">
    <property type="entry name" value="ANK_REPEAT"/>
    <property type="match status" value="2"/>
</dbReference>
<dbReference type="PANTHER" id="PTHR24198:SF190">
    <property type="entry name" value="DYNEIN HEAVY CHAIN 12, AXONEMAL-LIKE"/>
    <property type="match status" value="1"/>
</dbReference>
<feature type="repeat" description="ANK" evidence="3">
    <location>
        <begin position="91"/>
        <end position="123"/>
    </location>
</feature>
<proteinExistence type="predicted"/>
<dbReference type="OrthoDB" id="198309at2"/>
<evidence type="ECO:0000313" key="6">
    <source>
        <dbReference type="Proteomes" id="UP000245081"/>
    </source>
</evidence>
<evidence type="ECO:0000256" key="1">
    <source>
        <dbReference type="ARBA" id="ARBA00022737"/>
    </source>
</evidence>
<dbReference type="PANTHER" id="PTHR24198">
    <property type="entry name" value="ANKYRIN REPEAT AND PROTEIN KINASE DOMAIN-CONTAINING PROTEIN"/>
    <property type="match status" value="1"/>
</dbReference>
<protein>
    <submittedName>
        <fullName evidence="5">ANMKyrin</fullName>
    </submittedName>
</protein>
<comment type="caution">
    <text evidence="5">The sequence shown here is derived from an EMBL/GenBank/DDBJ whole genome shotgun (WGS) entry which is preliminary data.</text>
</comment>
<keyword evidence="4" id="KW-0732">Signal</keyword>
<dbReference type="GO" id="GO:0005737">
    <property type="term" value="C:cytoplasm"/>
    <property type="evidence" value="ECO:0007669"/>
    <property type="project" value="TreeGrafter"/>
</dbReference>
<sequence>MKFLKAWILAAVLALPYASYAMTDDQQVALSEAIEQGDAKTVAKVLDEGVDINEKVFAWSWLQVASNKNQLPIVKMLVERGAELNYKHPITKMTALSLAAVDGHTDIVKYLLSKGADPNIKLRGNVSVVRVVRDEGNTAMAELLMQNGAKDDGCKEEKCF</sequence>
<dbReference type="AlphaFoldDB" id="A0A2R5FCA6"/>
<keyword evidence="1" id="KW-0677">Repeat</keyword>
<dbReference type="RefSeq" id="WP_109016983.1">
    <property type="nucleotide sequence ID" value="NZ_BDOQ01000021.1"/>
</dbReference>
<dbReference type="SUPFAM" id="SSF48403">
    <property type="entry name" value="Ankyrin repeat"/>
    <property type="match status" value="1"/>
</dbReference>
<evidence type="ECO:0000256" key="4">
    <source>
        <dbReference type="SAM" id="SignalP"/>
    </source>
</evidence>
<dbReference type="Gene3D" id="1.25.40.20">
    <property type="entry name" value="Ankyrin repeat-containing domain"/>
    <property type="match status" value="1"/>
</dbReference>